<proteinExistence type="inferred from homology"/>
<dbReference type="PANTHER" id="PTHR43674">
    <property type="entry name" value="NITRILASE C965.09-RELATED"/>
    <property type="match status" value="1"/>
</dbReference>
<feature type="domain" description="CN hydrolase" evidence="3">
    <location>
        <begin position="5"/>
        <end position="273"/>
    </location>
</feature>
<dbReference type="Pfam" id="PF00795">
    <property type="entry name" value="CN_hydrolase"/>
    <property type="match status" value="1"/>
</dbReference>
<organism evidence="4 5">
    <name type="scientific">Butyrivibrio proteoclasticus</name>
    <dbReference type="NCBI Taxonomy" id="43305"/>
    <lineage>
        <taxon>Bacteria</taxon>
        <taxon>Bacillati</taxon>
        <taxon>Bacillota</taxon>
        <taxon>Clostridia</taxon>
        <taxon>Lachnospirales</taxon>
        <taxon>Lachnospiraceae</taxon>
        <taxon>Butyrivibrio</taxon>
    </lineage>
</organism>
<dbReference type="NCBIfam" id="TIGR03381">
    <property type="entry name" value="agmatine_aguB"/>
    <property type="match status" value="1"/>
</dbReference>
<dbReference type="GO" id="GO:0033388">
    <property type="term" value="P:putrescine biosynthetic process from arginine"/>
    <property type="evidence" value="ECO:0007669"/>
    <property type="project" value="TreeGrafter"/>
</dbReference>
<dbReference type="OrthoDB" id="9811121at2"/>
<dbReference type="CDD" id="cd07573">
    <property type="entry name" value="CPA"/>
    <property type="match status" value="1"/>
</dbReference>
<dbReference type="InterPro" id="IPR017755">
    <property type="entry name" value="N-carbamoylputrescine_amidase"/>
</dbReference>
<dbReference type="InterPro" id="IPR050345">
    <property type="entry name" value="Aliph_Amidase/BUP"/>
</dbReference>
<gene>
    <name evidence="4" type="ORF">SAMN04487928_10222</name>
</gene>
<accession>A0A1I5QAJ7</accession>
<evidence type="ECO:0000256" key="2">
    <source>
        <dbReference type="ARBA" id="ARBA00034122"/>
    </source>
</evidence>
<dbReference type="InterPro" id="IPR036526">
    <property type="entry name" value="C-N_Hydrolase_sf"/>
</dbReference>
<sequence length="299" mass="33980">MVNKIKVACVQFACGAVSASDEEQVKRNIEKAGQLTREAAANGAKIILLSELFERKYFCQERRYDYYELAKPVMENPAVIYFKELCKELKVVMPISIFEKDGNVFYNSVAMIDADGEVLDVYRKTHIPDDHYYQEKFYFTPGNTGFKVFETVYGNVGVGICWDQWFPETARCLALKGADIILYPTAIGSEPILEVDSSGHWMRTMQGHSAANIIPVAAANRIGREDVEPTEENGGQKSSLTFYGCSFLTDETGDIVSRAGRDTEEIIYAEYDFEENRKMRASWGLFRDRRPECYKTITD</sequence>
<comment type="similarity">
    <text evidence="2">Belongs to the carbon-nitrogen hydrolase superfamily.</text>
</comment>
<dbReference type="Proteomes" id="UP000182624">
    <property type="component" value="Unassembled WGS sequence"/>
</dbReference>
<name>A0A1I5QAJ7_9FIRM</name>
<evidence type="ECO:0000259" key="3">
    <source>
        <dbReference type="PROSITE" id="PS50263"/>
    </source>
</evidence>
<reference evidence="5" key="1">
    <citation type="submission" date="2016-10" db="EMBL/GenBank/DDBJ databases">
        <authorList>
            <person name="Varghese N."/>
            <person name="Submissions S."/>
        </authorList>
    </citation>
    <scope>NUCLEOTIDE SEQUENCE [LARGE SCALE GENOMIC DNA]</scope>
    <source>
        <strain evidence="5">P18</strain>
    </source>
</reference>
<dbReference type="RefSeq" id="WP_083413364.1">
    <property type="nucleotide sequence ID" value="NZ_FOXO01000002.1"/>
</dbReference>
<keyword evidence="5" id="KW-1185">Reference proteome</keyword>
<dbReference type="InterPro" id="IPR003010">
    <property type="entry name" value="C-N_Hydrolase"/>
</dbReference>
<dbReference type="Gene3D" id="3.60.110.10">
    <property type="entry name" value="Carbon-nitrogen hydrolase"/>
    <property type="match status" value="1"/>
</dbReference>
<dbReference type="AlphaFoldDB" id="A0A1I5QAJ7"/>
<dbReference type="EMBL" id="FOXO01000002">
    <property type="protein sequence ID" value="SFP43147.1"/>
    <property type="molecule type" value="Genomic_DNA"/>
</dbReference>
<dbReference type="GO" id="GO:0050126">
    <property type="term" value="F:N-carbamoylputrescine amidase activity"/>
    <property type="evidence" value="ECO:0007669"/>
    <property type="project" value="InterPro"/>
</dbReference>
<dbReference type="PANTHER" id="PTHR43674:SF2">
    <property type="entry name" value="BETA-UREIDOPROPIONASE"/>
    <property type="match status" value="1"/>
</dbReference>
<protein>
    <submittedName>
        <fullName evidence="4">N-carbamoylputrescine amidase</fullName>
    </submittedName>
</protein>
<evidence type="ECO:0000313" key="5">
    <source>
        <dbReference type="Proteomes" id="UP000182624"/>
    </source>
</evidence>
<evidence type="ECO:0000256" key="1">
    <source>
        <dbReference type="ARBA" id="ARBA00022801"/>
    </source>
</evidence>
<keyword evidence="1" id="KW-0378">Hydrolase</keyword>
<evidence type="ECO:0000313" key="4">
    <source>
        <dbReference type="EMBL" id="SFP43147.1"/>
    </source>
</evidence>
<dbReference type="PROSITE" id="PS50263">
    <property type="entry name" value="CN_HYDROLASE"/>
    <property type="match status" value="1"/>
</dbReference>
<dbReference type="SUPFAM" id="SSF56317">
    <property type="entry name" value="Carbon-nitrogen hydrolase"/>
    <property type="match status" value="1"/>
</dbReference>